<dbReference type="EMBL" id="FOZP01000001">
    <property type="protein sequence ID" value="SFS30840.1"/>
    <property type="molecule type" value="Genomic_DNA"/>
</dbReference>
<accession>A0A1I6NSH9</accession>
<dbReference type="AlphaFoldDB" id="A0A1I6NSH9"/>
<dbReference type="STRING" id="593133.SAMN04488006_0494"/>
<gene>
    <name evidence="1" type="ORF">SAMN04488006_0494</name>
</gene>
<dbReference type="RefSeq" id="WP_090222209.1">
    <property type="nucleotide sequence ID" value="NZ_FOZP01000001.1"/>
</dbReference>
<dbReference type="OrthoDB" id="1031347at2"/>
<keyword evidence="2" id="KW-1185">Reference proteome</keyword>
<protein>
    <submittedName>
        <fullName evidence="1">Uncharacterized protein</fullName>
    </submittedName>
</protein>
<name>A0A1I6NSH9_9FLAO</name>
<proteinExistence type="predicted"/>
<evidence type="ECO:0000313" key="1">
    <source>
        <dbReference type="EMBL" id="SFS30840.1"/>
    </source>
</evidence>
<sequence length="569" mass="65778">MSELIIYRSAVEVARVIIDEKTILTKKLMNEDRINSEFFTSAVLPIELGDYIVFDTKYYYLNQLPGIEKVNSNTYKYTATFQSVLYDLYNKLLISSDGLSDFTYVGNATSYIQMIVNSMNEISTGWTVGTIDESYDKTIDFVNETCRTALTKVSEAFKYEFQLVGKTIHFKKAIGTVKPYTFQYGRGNGLYSIERRQVDNKSVFTRVYGFGGTKNIPYTYRERAKRLVFEERKLEKNISIFGIREAQFTDDEIYPKRTGALTVTNILFEENDFNVTDSYIEDSSIDFDINDYLLSGLTAKIVFKTGDLTGNQFEIWKYDHINKRIYFNPFIDGDTYKLPNKTLMPKVGDTYTLGDLEMPYSYVIKAEQDLKDATQRFLDENSVPKMLYFATINPKYVKENAITLDAGDLVTIVDSQFGIDRAIRISQVSFPLVNKHQIEAIIADFIPYTLQQLVTKNTTISSKAVQSIANRINYIQNINNISNTSNRTEVTNVYTTVYPEPNTVVINGRKYYFDKGYDNTVNSQILEPGDFIWGNYWDRYTFVLKWRYKGGNQYLPENYDEIETIEIEQ</sequence>
<dbReference type="Proteomes" id="UP000199312">
    <property type="component" value="Unassembled WGS sequence"/>
</dbReference>
<reference evidence="2" key="1">
    <citation type="submission" date="2016-10" db="EMBL/GenBank/DDBJ databases">
        <authorList>
            <person name="Varghese N."/>
            <person name="Submissions S."/>
        </authorList>
    </citation>
    <scope>NUCLEOTIDE SEQUENCE [LARGE SCALE GENOMIC DNA]</scope>
    <source>
        <strain evidence="2">DSM 24450</strain>
    </source>
</reference>
<evidence type="ECO:0000313" key="2">
    <source>
        <dbReference type="Proteomes" id="UP000199312"/>
    </source>
</evidence>
<organism evidence="1 2">
    <name type="scientific">Lutibacter maritimus</name>
    <dbReference type="NCBI Taxonomy" id="593133"/>
    <lineage>
        <taxon>Bacteria</taxon>
        <taxon>Pseudomonadati</taxon>
        <taxon>Bacteroidota</taxon>
        <taxon>Flavobacteriia</taxon>
        <taxon>Flavobacteriales</taxon>
        <taxon>Flavobacteriaceae</taxon>
        <taxon>Lutibacter</taxon>
    </lineage>
</organism>